<dbReference type="Pfam" id="PF00440">
    <property type="entry name" value="TetR_N"/>
    <property type="match status" value="1"/>
</dbReference>
<evidence type="ECO:0000313" key="5">
    <source>
        <dbReference type="Proteomes" id="UP001596972"/>
    </source>
</evidence>
<evidence type="ECO:0000313" key="4">
    <source>
        <dbReference type="EMBL" id="MFD0901821.1"/>
    </source>
</evidence>
<dbReference type="Gene3D" id="1.10.357.10">
    <property type="entry name" value="Tetracycline Repressor, domain 2"/>
    <property type="match status" value="1"/>
</dbReference>
<organism evidence="4 5">
    <name type="scientific">Actinomadura sediminis</name>
    <dbReference type="NCBI Taxonomy" id="1038904"/>
    <lineage>
        <taxon>Bacteria</taxon>
        <taxon>Bacillati</taxon>
        <taxon>Actinomycetota</taxon>
        <taxon>Actinomycetes</taxon>
        <taxon>Streptosporangiales</taxon>
        <taxon>Thermomonosporaceae</taxon>
        <taxon>Actinomadura</taxon>
    </lineage>
</organism>
<dbReference type="SUPFAM" id="SSF46689">
    <property type="entry name" value="Homeodomain-like"/>
    <property type="match status" value="1"/>
</dbReference>
<feature type="DNA-binding region" description="H-T-H motif" evidence="2">
    <location>
        <begin position="24"/>
        <end position="43"/>
    </location>
</feature>
<keyword evidence="5" id="KW-1185">Reference proteome</keyword>
<name>A0ABW3EPU4_9ACTN</name>
<evidence type="ECO:0000259" key="3">
    <source>
        <dbReference type="PROSITE" id="PS50977"/>
    </source>
</evidence>
<evidence type="ECO:0000256" key="1">
    <source>
        <dbReference type="ARBA" id="ARBA00023125"/>
    </source>
</evidence>
<sequence length="185" mass="20780">MASRHDWLEAGIGILAEDGAPALTLERLTDRLDLTKGSFYHHFKGMAGFKTDLLAYYESEHTSRFIQDAECAGETAGTKLHRLMELVLAAKGDSDDLENAMRAWALQDDEARALQERVDRRRIDYLRTLVRGLDTADRDPGPLARLFYLLLVGAQQLVPPVPAEELREIYTLALRLAPQENGRTS</sequence>
<dbReference type="InterPro" id="IPR009057">
    <property type="entry name" value="Homeodomain-like_sf"/>
</dbReference>
<proteinExistence type="predicted"/>
<dbReference type="EMBL" id="JBHTJA010000026">
    <property type="protein sequence ID" value="MFD0901821.1"/>
    <property type="molecule type" value="Genomic_DNA"/>
</dbReference>
<reference evidence="5" key="1">
    <citation type="journal article" date="2019" name="Int. J. Syst. Evol. Microbiol.">
        <title>The Global Catalogue of Microorganisms (GCM) 10K type strain sequencing project: providing services to taxonomists for standard genome sequencing and annotation.</title>
        <authorList>
            <consortium name="The Broad Institute Genomics Platform"/>
            <consortium name="The Broad Institute Genome Sequencing Center for Infectious Disease"/>
            <person name="Wu L."/>
            <person name="Ma J."/>
        </authorList>
    </citation>
    <scope>NUCLEOTIDE SEQUENCE [LARGE SCALE GENOMIC DNA]</scope>
    <source>
        <strain evidence="5">JCM 31202</strain>
    </source>
</reference>
<keyword evidence="1 2" id="KW-0238">DNA-binding</keyword>
<protein>
    <submittedName>
        <fullName evidence="4">TetR/AcrR family transcriptional regulator</fullName>
    </submittedName>
</protein>
<accession>A0ABW3EPU4</accession>
<evidence type="ECO:0000256" key="2">
    <source>
        <dbReference type="PROSITE-ProRule" id="PRU00335"/>
    </source>
</evidence>
<dbReference type="InterPro" id="IPR001647">
    <property type="entry name" value="HTH_TetR"/>
</dbReference>
<dbReference type="PROSITE" id="PS50977">
    <property type="entry name" value="HTH_TETR_2"/>
    <property type="match status" value="1"/>
</dbReference>
<gene>
    <name evidence="4" type="ORF">ACFQ11_15585</name>
</gene>
<feature type="domain" description="HTH tetR-type" evidence="3">
    <location>
        <begin position="1"/>
        <end position="61"/>
    </location>
</feature>
<dbReference type="RefSeq" id="WP_378299032.1">
    <property type="nucleotide sequence ID" value="NZ_JBHTJA010000026.1"/>
</dbReference>
<comment type="caution">
    <text evidence="4">The sequence shown here is derived from an EMBL/GenBank/DDBJ whole genome shotgun (WGS) entry which is preliminary data.</text>
</comment>
<dbReference type="Proteomes" id="UP001596972">
    <property type="component" value="Unassembled WGS sequence"/>
</dbReference>